<sequence length="344" mass="36780">MRVLPWPWVATGSASSEGELLMKSHAEQVMQRDAGKQGLWVLAAVAMALVLLVNCGSSEEDPTPVPDAGQTDSGTPPADSGTDPVPDSGTDPEPDAGTEPEPDAGTEPEPDAGTEPEPDAGTDPEPACTNAVPCSEQSIDRLNLLTTPSTTEMYEEEAPAGEFHSYVDARAGGLNVNQSYTYARFTQTGLSRVSIDDQSALGAHDWDIAFRRYYIRVNSGTSGPSCVTVARLPEGTRFEDVTSVAEGLSFQKDAWYTETCEFIPDNSGLSGPTMALSGFWSYTGCIKMSGDVYVIRLADGRHVKFEVTSYYDLPVQQHCNANDSLPSGVPSGAAQLRVKWAFLP</sequence>
<dbReference type="CDD" id="cd12105">
    <property type="entry name" value="HmuY"/>
    <property type="match status" value="1"/>
</dbReference>
<feature type="region of interest" description="Disordered" evidence="1">
    <location>
        <begin position="57"/>
        <end position="135"/>
    </location>
</feature>
<dbReference type="eggNOG" id="COG3568">
    <property type="taxonomic scope" value="Bacteria"/>
</dbReference>
<feature type="compositionally biased region" description="Acidic residues" evidence="1">
    <location>
        <begin position="90"/>
        <end position="122"/>
    </location>
</feature>
<accession>A0A0H4WJ30</accession>
<dbReference type="Pfam" id="PF14064">
    <property type="entry name" value="HmuY"/>
    <property type="match status" value="1"/>
</dbReference>
<keyword evidence="3" id="KW-1185">Reference proteome</keyword>
<protein>
    <submittedName>
        <fullName evidence="2">Uncharacterized protein</fullName>
    </submittedName>
</protein>
<dbReference type="EMBL" id="CP012109">
    <property type="protein sequence ID" value="AKQ63336.1"/>
    <property type="molecule type" value="Genomic_DNA"/>
</dbReference>
<dbReference type="RefSeq" id="WP_226994144.1">
    <property type="nucleotide sequence ID" value="NZ_CP012109.1"/>
</dbReference>
<evidence type="ECO:0000313" key="2">
    <source>
        <dbReference type="EMBL" id="AKQ63336.1"/>
    </source>
</evidence>
<evidence type="ECO:0000256" key="1">
    <source>
        <dbReference type="SAM" id="MobiDB-lite"/>
    </source>
</evidence>
<reference evidence="2 3" key="1">
    <citation type="journal article" date="2016" name="PLoS ONE">
        <title>Complete Genome Sequence and Comparative Genomics of a Novel Myxobacterium Myxococcus hansupus.</title>
        <authorList>
            <person name="Sharma G."/>
            <person name="Narwani T."/>
            <person name="Subramanian S."/>
        </authorList>
    </citation>
    <scope>NUCLEOTIDE SEQUENCE [LARGE SCALE GENOMIC DNA]</scope>
    <source>
        <strain evidence="3">mixupus</strain>
    </source>
</reference>
<dbReference type="STRING" id="1297742.A176_000248"/>
<dbReference type="KEGG" id="mym:A176_000248"/>
<dbReference type="PATRIC" id="fig|1297742.4.peg.256"/>
<dbReference type="Proteomes" id="UP000009026">
    <property type="component" value="Chromosome"/>
</dbReference>
<evidence type="ECO:0000313" key="3">
    <source>
        <dbReference type="Proteomes" id="UP000009026"/>
    </source>
</evidence>
<organism evidence="2 3">
    <name type="scientific">Pseudomyxococcus hansupus</name>
    <dbReference type="NCBI Taxonomy" id="1297742"/>
    <lineage>
        <taxon>Bacteria</taxon>
        <taxon>Pseudomonadati</taxon>
        <taxon>Myxococcota</taxon>
        <taxon>Myxococcia</taxon>
        <taxon>Myxococcales</taxon>
        <taxon>Cystobacterineae</taxon>
        <taxon>Myxococcaceae</taxon>
        <taxon>Pseudomyxococcus</taxon>
    </lineage>
</organism>
<dbReference type="InterPro" id="IPR025921">
    <property type="entry name" value="HmuY"/>
</dbReference>
<name>A0A0H4WJ30_9BACT</name>
<dbReference type="AlphaFoldDB" id="A0A0H4WJ30"/>
<proteinExistence type="predicted"/>
<gene>
    <name evidence="2" type="ORF">A176_000248</name>
</gene>